<accession>A0A1I1FKE0</accession>
<organism evidence="2 3">
    <name type="scientific">Streptomyces aidingensis</name>
    <dbReference type="NCBI Taxonomy" id="910347"/>
    <lineage>
        <taxon>Bacteria</taxon>
        <taxon>Bacillati</taxon>
        <taxon>Actinomycetota</taxon>
        <taxon>Actinomycetes</taxon>
        <taxon>Kitasatosporales</taxon>
        <taxon>Streptomycetaceae</taxon>
        <taxon>Streptomyces</taxon>
    </lineage>
</organism>
<dbReference type="AlphaFoldDB" id="A0A1I1FKE0"/>
<reference evidence="2 3" key="1">
    <citation type="submission" date="2016-10" db="EMBL/GenBank/DDBJ databases">
        <authorList>
            <person name="de Groot N.N."/>
        </authorList>
    </citation>
    <scope>NUCLEOTIDE SEQUENCE [LARGE SCALE GENOMIC DNA]</scope>
    <source>
        <strain evidence="2 3">CGMCC 4.5739</strain>
    </source>
</reference>
<evidence type="ECO:0000313" key="2">
    <source>
        <dbReference type="EMBL" id="SFB99887.1"/>
    </source>
</evidence>
<protein>
    <recommendedName>
        <fullName evidence="4">Secreted protein</fullName>
    </recommendedName>
</protein>
<sequence>MEIVLAIVALTLAFLTVAVIVTVRGVRAARRGIERGVRQARRAVTDATLRARATQPGPLGEAARARKELRESLESTRTVLAAVSRNDPALGEAQSLLERLHEHAQQVDGELAMLMDVEPDRSRLAARLPGLRERADRIKASADSLRHAAQDRVLHHDAEQLDALQRQIEIESGALRHWTTPEQDGGQALPPQPPRRELFRKAPRNETP</sequence>
<feature type="region of interest" description="Disordered" evidence="1">
    <location>
        <begin position="177"/>
        <end position="208"/>
    </location>
</feature>
<gene>
    <name evidence="2" type="ORF">SAMN05421773_101778</name>
</gene>
<proteinExistence type="predicted"/>
<dbReference type="Proteomes" id="UP000199207">
    <property type="component" value="Unassembled WGS sequence"/>
</dbReference>
<dbReference type="RefSeq" id="WP_175541236.1">
    <property type="nucleotide sequence ID" value="NZ_FOLM01000001.1"/>
</dbReference>
<evidence type="ECO:0000313" key="3">
    <source>
        <dbReference type="Proteomes" id="UP000199207"/>
    </source>
</evidence>
<feature type="compositionally biased region" description="Basic and acidic residues" evidence="1">
    <location>
        <begin position="194"/>
        <end position="208"/>
    </location>
</feature>
<dbReference type="STRING" id="910347.SAMN05421773_101778"/>
<evidence type="ECO:0008006" key="4">
    <source>
        <dbReference type="Google" id="ProtNLM"/>
    </source>
</evidence>
<keyword evidence="3" id="KW-1185">Reference proteome</keyword>
<dbReference type="EMBL" id="FOLM01000001">
    <property type="protein sequence ID" value="SFB99887.1"/>
    <property type="molecule type" value="Genomic_DNA"/>
</dbReference>
<name>A0A1I1FKE0_9ACTN</name>
<evidence type="ECO:0000256" key="1">
    <source>
        <dbReference type="SAM" id="MobiDB-lite"/>
    </source>
</evidence>